<comment type="caution">
    <text evidence="2">The sequence shown here is derived from an EMBL/GenBank/DDBJ whole genome shotgun (WGS) entry which is preliminary data.</text>
</comment>
<dbReference type="AlphaFoldDB" id="A0AAD5S9B1"/>
<accession>A0AAD5S9B1</accession>
<sequence>MFDREMQTDLDFEEVLELKIRQSDQQLAHRKKEQHKLSAAAMEDRIEKYQRELEARYKAELEEQLSRFKDLELSKMRIEERTHHQTELSKLKLRYEEKCTRIAEESTTRVEEERQRLANREKELEKQTLTLRQTLLEQSHHSILSERTKLAEMELRCKELELENESYKGRWQDAMRQCGELEGFKERYMEKMNGVMVQYKIDLNKEHASLLSSVEVEKSKLQSERTLLTQQKQHLDTLLSEARAAHDVTQNLRTQLDESRRVCGEIGRERDEARRVVKELELQVLTRRSETALEFELQSMKKQLVEAEKMAERRQEEYQSLLQNLLTPTSTLQTDLAKSRKSEMKWQRECQQLIVKLDQELTRNEDLQRKYEDEVLKGREMRREVADLRCALHQAQSALNKQLAVYNSDDVVERRS</sequence>
<dbReference type="GO" id="GO:0036064">
    <property type="term" value="C:ciliary basal body"/>
    <property type="evidence" value="ECO:0007669"/>
    <property type="project" value="TreeGrafter"/>
</dbReference>
<gene>
    <name evidence="2" type="ORF">HK097_010925</name>
</gene>
<proteinExistence type="predicted"/>
<evidence type="ECO:0000313" key="2">
    <source>
        <dbReference type="EMBL" id="KAJ3048052.1"/>
    </source>
</evidence>
<evidence type="ECO:0000256" key="1">
    <source>
        <dbReference type="SAM" id="Coils"/>
    </source>
</evidence>
<dbReference type="EMBL" id="JADGJD010000855">
    <property type="protein sequence ID" value="KAJ3048052.1"/>
    <property type="molecule type" value="Genomic_DNA"/>
</dbReference>
<keyword evidence="3" id="KW-1185">Reference proteome</keyword>
<keyword evidence="1" id="KW-0175">Coiled coil</keyword>
<dbReference type="PANTHER" id="PTHR39063:SF1">
    <property type="entry name" value="OFD1 CENTRIOLE AND CENTRIOLAR SATELLITE PROTEIN"/>
    <property type="match status" value="1"/>
</dbReference>
<reference evidence="2" key="1">
    <citation type="submission" date="2020-05" db="EMBL/GenBank/DDBJ databases">
        <title>Phylogenomic resolution of chytrid fungi.</title>
        <authorList>
            <person name="Stajich J.E."/>
            <person name="Amses K."/>
            <person name="Simmons R."/>
            <person name="Seto K."/>
            <person name="Myers J."/>
            <person name="Bonds A."/>
            <person name="Quandt C.A."/>
            <person name="Barry K."/>
            <person name="Liu P."/>
            <person name="Grigoriev I."/>
            <person name="Longcore J.E."/>
            <person name="James T.Y."/>
        </authorList>
    </citation>
    <scope>NUCLEOTIDE SEQUENCE</scope>
    <source>
        <strain evidence="2">JEL0318</strain>
    </source>
</reference>
<feature type="coiled-coil region" evidence="1">
    <location>
        <begin position="350"/>
        <end position="384"/>
    </location>
</feature>
<feature type="coiled-coil region" evidence="1">
    <location>
        <begin position="263"/>
        <end position="324"/>
    </location>
</feature>
<feature type="non-terminal residue" evidence="2">
    <location>
        <position position="1"/>
    </location>
</feature>
<name>A0AAD5S9B1_9FUNG</name>
<dbReference type="GO" id="GO:0060287">
    <property type="term" value="P:epithelial cilium movement involved in determination of left/right asymmetry"/>
    <property type="evidence" value="ECO:0007669"/>
    <property type="project" value="TreeGrafter"/>
</dbReference>
<evidence type="ECO:0000313" key="3">
    <source>
        <dbReference type="Proteomes" id="UP001212841"/>
    </source>
</evidence>
<dbReference type="InterPro" id="IPR055289">
    <property type="entry name" value="OFD1"/>
</dbReference>
<protein>
    <submittedName>
        <fullName evidence="2">Uncharacterized protein</fullName>
    </submittedName>
</protein>
<feature type="coiled-coil region" evidence="1">
    <location>
        <begin position="32"/>
        <end position="177"/>
    </location>
</feature>
<dbReference type="PANTHER" id="PTHR39063">
    <property type="entry name" value="ORAL-FACIAL-DIGITAL SYNDROME 1 PROTEIN HOMOLOG"/>
    <property type="match status" value="1"/>
</dbReference>
<dbReference type="Proteomes" id="UP001212841">
    <property type="component" value="Unassembled WGS sequence"/>
</dbReference>
<organism evidence="2 3">
    <name type="scientific">Rhizophlyctis rosea</name>
    <dbReference type="NCBI Taxonomy" id="64517"/>
    <lineage>
        <taxon>Eukaryota</taxon>
        <taxon>Fungi</taxon>
        <taxon>Fungi incertae sedis</taxon>
        <taxon>Chytridiomycota</taxon>
        <taxon>Chytridiomycota incertae sedis</taxon>
        <taxon>Chytridiomycetes</taxon>
        <taxon>Rhizophlyctidales</taxon>
        <taxon>Rhizophlyctidaceae</taxon>
        <taxon>Rhizophlyctis</taxon>
    </lineage>
</organism>
<dbReference type="GO" id="GO:0005576">
    <property type="term" value="C:extracellular region"/>
    <property type="evidence" value="ECO:0007669"/>
    <property type="project" value="GOC"/>
</dbReference>